<dbReference type="Gene3D" id="3.20.20.370">
    <property type="entry name" value="Glycoside hydrolase/deacetylase"/>
    <property type="match status" value="1"/>
</dbReference>
<sequence length="341" mass="39864">MKQSQFPLILYYHRVRDFDETVDVGLSISVENFENQIQYLKKNYNIVPLDSIVKKMRNVEPSSLTDIAITFDDGYKDNYDNAYPIIKRYNAPATIFLTTDYVGTNKLLWWDKLIFILSRLNPEEFKNIPFRDEIFPERIKYMVMECVKNIKKGKISLLINELKSLGSSKREFILNYLEENYGERVGINSIPRTFMSWDEIKEMSNNGVSFGSHTCTHSVLTEISYEKAREETIRSKRIIEEKIGKKVSAFAYPDGCLSDKIKNIVEKSGYLYAVQTFRGKIYEKADLFSISRKMIKEGHSKNIFRKFSKSLFTIELSGALDQLLLRKSRTENPYEKNLDRI</sequence>
<evidence type="ECO:0000256" key="2">
    <source>
        <dbReference type="ARBA" id="ARBA00022729"/>
    </source>
</evidence>
<protein>
    <recommendedName>
        <fullName evidence="3">NodB homology domain-containing protein</fullName>
    </recommendedName>
</protein>
<dbReference type="GO" id="GO:0005975">
    <property type="term" value="P:carbohydrate metabolic process"/>
    <property type="evidence" value="ECO:0007669"/>
    <property type="project" value="InterPro"/>
</dbReference>
<gene>
    <name evidence="4" type="ORF">A2042_01455</name>
</gene>
<dbReference type="InterPro" id="IPR011330">
    <property type="entry name" value="Glyco_hydro/deAcase_b/a-brl"/>
</dbReference>
<evidence type="ECO:0000259" key="3">
    <source>
        <dbReference type="PROSITE" id="PS51677"/>
    </source>
</evidence>
<dbReference type="SUPFAM" id="SSF88713">
    <property type="entry name" value="Glycoside hydrolase/deacetylase"/>
    <property type="match status" value="1"/>
</dbReference>
<dbReference type="EMBL" id="MGDB01000070">
    <property type="protein sequence ID" value="OGL41465.1"/>
    <property type="molecule type" value="Genomic_DNA"/>
</dbReference>
<dbReference type="InterPro" id="IPR051398">
    <property type="entry name" value="Polysacch_Deacetylase"/>
</dbReference>
<dbReference type="AlphaFoldDB" id="A0A1F7RIP3"/>
<comment type="caution">
    <text evidence="4">The sequence shown here is derived from an EMBL/GenBank/DDBJ whole genome shotgun (WGS) entry which is preliminary data.</text>
</comment>
<dbReference type="Proteomes" id="UP000178526">
    <property type="component" value="Unassembled WGS sequence"/>
</dbReference>
<dbReference type="InterPro" id="IPR002509">
    <property type="entry name" value="NODB_dom"/>
</dbReference>
<keyword evidence="2" id="KW-0732">Signal</keyword>
<dbReference type="GO" id="GO:0016810">
    <property type="term" value="F:hydrolase activity, acting on carbon-nitrogen (but not peptide) bonds"/>
    <property type="evidence" value="ECO:0007669"/>
    <property type="project" value="InterPro"/>
</dbReference>
<evidence type="ECO:0000256" key="1">
    <source>
        <dbReference type="ARBA" id="ARBA00004613"/>
    </source>
</evidence>
<accession>A0A1F7RIP3</accession>
<reference evidence="4 5" key="1">
    <citation type="journal article" date="2016" name="Nat. Commun.">
        <title>Thousands of microbial genomes shed light on interconnected biogeochemical processes in an aquifer system.</title>
        <authorList>
            <person name="Anantharaman K."/>
            <person name="Brown C.T."/>
            <person name="Hug L.A."/>
            <person name="Sharon I."/>
            <person name="Castelle C.J."/>
            <person name="Probst A.J."/>
            <person name="Thomas B.C."/>
            <person name="Singh A."/>
            <person name="Wilkins M.J."/>
            <person name="Karaoz U."/>
            <person name="Brodie E.L."/>
            <person name="Williams K.H."/>
            <person name="Hubbard S.S."/>
            <person name="Banfield J.F."/>
        </authorList>
    </citation>
    <scope>NUCLEOTIDE SEQUENCE [LARGE SCALE GENOMIC DNA]</scope>
</reference>
<comment type="subcellular location">
    <subcellularLocation>
        <location evidence="1">Secreted</location>
    </subcellularLocation>
</comment>
<dbReference type="Pfam" id="PF01522">
    <property type="entry name" value="Polysacc_deac_1"/>
    <property type="match status" value="2"/>
</dbReference>
<dbReference type="CDD" id="cd10918">
    <property type="entry name" value="CE4_NodB_like_5s_6s"/>
    <property type="match status" value="1"/>
</dbReference>
<dbReference type="PROSITE" id="PS51677">
    <property type="entry name" value="NODB"/>
    <property type="match status" value="1"/>
</dbReference>
<dbReference type="PANTHER" id="PTHR34216">
    <property type="match status" value="1"/>
</dbReference>
<dbReference type="GO" id="GO:0005576">
    <property type="term" value="C:extracellular region"/>
    <property type="evidence" value="ECO:0007669"/>
    <property type="project" value="UniProtKB-SubCell"/>
</dbReference>
<evidence type="ECO:0000313" key="4">
    <source>
        <dbReference type="EMBL" id="OGL41465.1"/>
    </source>
</evidence>
<feature type="domain" description="NodB homology" evidence="3">
    <location>
        <begin position="65"/>
        <end position="341"/>
    </location>
</feature>
<organism evidence="4 5">
    <name type="scientific">Candidatus Schekmanbacteria bacterium GWA2_38_11</name>
    <dbReference type="NCBI Taxonomy" id="1817876"/>
    <lineage>
        <taxon>Bacteria</taxon>
        <taxon>Candidatus Schekmaniibacteriota</taxon>
    </lineage>
</organism>
<proteinExistence type="predicted"/>
<evidence type="ECO:0000313" key="5">
    <source>
        <dbReference type="Proteomes" id="UP000178526"/>
    </source>
</evidence>
<dbReference type="PANTHER" id="PTHR34216:SF3">
    <property type="entry name" value="POLY-BETA-1,6-N-ACETYL-D-GLUCOSAMINE N-DEACETYLASE"/>
    <property type="match status" value="1"/>
</dbReference>
<name>A0A1F7RIP3_9BACT</name>